<sequence length="42" mass="4591">MNRTEEHGSDGPDRHLMGARLQDIGQSAQEAGALARPHRPRA</sequence>
<dbReference type="GeneID" id="78737711"/>
<dbReference type="RefSeq" id="WP_256127428.1">
    <property type="nucleotide sequence ID" value="NZ_CAVLHV010000020.1"/>
</dbReference>
<evidence type="ECO:0000256" key="1">
    <source>
        <dbReference type="SAM" id="MobiDB-lite"/>
    </source>
</evidence>
<protein>
    <submittedName>
        <fullName evidence="2">Uncharacterized protein</fullName>
    </submittedName>
</protein>
<accession>A0AAX4FJR5</accession>
<dbReference type="EMBL" id="CP137539">
    <property type="protein sequence ID" value="WOP56766.1"/>
    <property type="molecule type" value="Genomic_DNA"/>
</dbReference>
<organism evidence="2 3">
    <name type="scientific">Xanthomonas euvesicatoria</name>
    <dbReference type="NCBI Taxonomy" id="456327"/>
    <lineage>
        <taxon>Bacteria</taxon>
        <taxon>Pseudomonadati</taxon>
        <taxon>Pseudomonadota</taxon>
        <taxon>Gammaproteobacteria</taxon>
        <taxon>Lysobacterales</taxon>
        <taxon>Lysobacteraceae</taxon>
        <taxon>Xanthomonas</taxon>
    </lineage>
</organism>
<dbReference type="Proteomes" id="UP001304429">
    <property type="component" value="Chromosome"/>
</dbReference>
<gene>
    <name evidence="2" type="ORF">R5577_00665</name>
</gene>
<feature type="compositionally biased region" description="Basic and acidic residues" evidence="1">
    <location>
        <begin position="1"/>
        <end position="16"/>
    </location>
</feature>
<name>A0AAX4FJR5_XANEU</name>
<reference evidence="2" key="1">
    <citation type="submission" date="2023-10" db="EMBL/GenBank/DDBJ databases">
        <title>Comparative Genomic Analysis of Tomato Bacterial Spot Xanthomonads Reveals A New Lineage of Xanthomonas euvesicatoria.</title>
        <authorList>
            <person name="Huang C.-J."/>
            <person name="Wu T.-L."/>
            <person name="Wu Y.-L."/>
            <person name="Wang R.-S."/>
            <person name="Lin Y.-C."/>
        </authorList>
    </citation>
    <scope>NUCLEOTIDE SEQUENCE</scope>
    <source>
        <strain evidence="2">T0319-01</strain>
    </source>
</reference>
<evidence type="ECO:0000313" key="3">
    <source>
        <dbReference type="Proteomes" id="UP001304429"/>
    </source>
</evidence>
<proteinExistence type="predicted"/>
<dbReference type="AlphaFoldDB" id="A0AAX4FJR5"/>
<feature type="region of interest" description="Disordered" evidence="1">
    <location>
        <begin position="1"/>
        <end position="42"/>
    </location>
</feature>
<evidence type="ECO:0000313" key="2">
    <source>
        <dbReference type="EMBL" id="WOP56766.1"/>
    </source>
</evidence>